<feature type="transmembrane region" description="Helical" evidence="1">
    <location>
        <begin position="37"/>
        <end position="58"/>
    </location>
</feature>
<accession>A0A9Q0MZ31</accession>
<dbReference type="EMBL" id="WJQU01000003">
    <property type="protein sequence ID" value="KAJ6639800.1"/>
    <property type="molecule type" value="Genomic_DNA"/>
</dbReference>
<keyword evidence="1" id="KW-0472">Membrane</keyword>
<dbReference type="OrthoDB" id="8118226at2759"/>
<reference evidence="2" key="1">
    <citation type="submission" date="2022-07" db="EMBL/GenBank/DDBJ databases">
        <authorList>
            <person name="Trinca V."/>
            <person name="Uliana J.V.C."/>
            <person name="Torres T.T."/>
            <person name="Ward R.J."/>
            <person name="Monesi N."/>
        </authorList>
    </citation>
    <scope>NUCLEOTIDE SEQUENCE</scope>
    <source>
        <strain evidence="2">HSMRA1968</strain>
        <tissue evidence="2">Whole embryos</tissue>
    </source>
</reference>
<proteinExistence type="predicted"/>
<keyword evidence="3" id="KW-1185">Reference proteome</keyword>
<keyword evidence="1" id="KW-0812">Transmembrane</keyword>
<sequence length="113" mass="12438">MISSFLLAVGVEKKNVFLIVSWLVVQALTIVPRIPIVAIVLLCFAAVSFPVYVWWAVFSVVEIMRAAKAENRDRLPSSIIVPTAPLTTFAPTQFDYPPAYNEVVPDGGPKSDF</sequence>
<protein>
    <submittedName>
        <fullName evidence="2">Uncharacterized protein</fullName>
    </submittedName>
</protein>
<evidence type="ECO:0000256" key="1">
    <source>
        <dbReference type="SAM" id="Phobius"/>
    </source>
</evidence>
<dbReference type="Proteomes" id="UP001151699">
    <property type="component" value="Chromosome X"/>
</dbReference>
<comment type="caution">
    <text evidence="2">The sequence shown here is derived from an EMBL/GenBank/DDBJ whole genome shotgun (WGS) entry which is preliminary data.</text>
</comment>
<gene>
    <name evidence="2" type="ORF">Bhyg_12547</name>
</gene>
<dbReference type="AlphaFoldDB" id="A0A9Q0MZ31"/>
<organism evidence="2 3">
    <name type="scientific">Pseudolycoriella hygida</name>
    <dbReference type="NCBI Taxonomy" id="35572"/>
    <lineage>
        <taxon>Eukaryota</taxon>
        <taxon>Metazoa</taxon>
        <taxon>Ecdysozoa</taxon>
        <taxon>Arthropoda</taxon>
        <taxon>Hexapoda</taxon>
        <taxon>Insecta</taxon>
        <taxon>Pterygota</taxon>
        <taxon>Neoptera</taxon>
        <taxon>Endopterygota</taxon>
        <taxon>Diptera</taxon>
        <taxon>Nematocera</taxon>
        <taxon>Sciaroidea</taxon>
        <taxon>Sciaridae</taxon>
        <taxon>Pseudolycoriella</taxon>
    </lineage>
</organism>
<evidence type="ECO:0000313" key="3">
    <source>
        <dbReference type="Proteomes" id="UP001151699"/>
    </source>
</evidence>
<evidence type="ECO:0000313" key="2">
    <source>
        <dbReference type="EMBL" id="KAJ6639800.1"/>
    </source>
</evidence>
<keyword evidence="1" id="KW-1133">Transmembrane helix</keyword>
<name>A0A9Q0MZ31_9DIPT</name>